<dbReference type="AlphaFoldDB" id="A0A8K0PDT2"/>
<proteinExistence type="predicted"/>
<name>A0A8K0PDT2_9PEZI</name>
<dbReference type="PANTHER" id="PTHR39597:SF1">
    <property type="entry name" value="UBA DOMAIN-CONTAINING PROTEIN RUP1"/>
    <property type="match status" value="1"/>
</dbReference>
<feature type="region of interest" description="Disordered" evidence="1">
    <location>
        <begin position="588"/>
        <end position="622"/>
    </location>
</feature>
<feature type="compositionally biased region" description="Polar residues" evidence="1">
    <location>
        <begin position="90"/>
        <end position="99"/>
    </location>
</feature>
<feature type="region of interest" description="Disordered" evidence="1">
    <location>
        <begin position="58"/>
        <end position="111"/>
    </location>
</feature>
<dbReference type="Pfam" id="PF14555">
    <property type="entry name" value="UBA_4"/>
    <property type="match status" value="1"/>
</dbReference>
<dbReference type="GO" id="GO:0005829">
    <property type="term" value="C:cytosol"/>
    <property type="evidence" value="ECO:0007669"/>
    <property type="project" value="TreeGrafter"/>
</dbReference>
<protein>
    <recommendedName>
        <fullName evidence="4">Ubiquitin interaction motif protein</fullName>
    </recommendedName>
</protein>
<evidence type="ECO:0000256" key="1">
    <source>
        <dbReference type="SAM" id="MobiDB-lite"/>
    </source>
</evidence>
<evidence type="ECO:0000313" key="2">
    <source>
        <dbReference type="EMBL" id="KAG8623428.1"/>
    </source>
</evidence>
<dbReference type="GO" id="GO:0016579">
    <property type="term" value="P:protein deubiquitination"/>
    <property type="evidence" value="ECO:0007669"/>
    <property type="project" value="TreeGrafter"/>
</dbReference>
<dbReference type="GO" id="GO:0005634">
    <property type="term" value="C:nucleus"/>
    <property type="evidence" value="ECO:0007669"/>
    <property type="project" value="TreeGrafter"/>
</dbReference>
<dbReference type="CDD" id="cd14273">
    <property type="entry name" value="UBA_TAP-C_like"/>
    <property type="match status" value="1"/>
</dbReference>
<sequence length="874" mass="96126">MGEPTEGDVFMVVEITATDPETARRFLKVKNNNVEQAINALLEGEDISKAETAVQWDDSAWTTDRDGTSYGPQMPAPYSESNLHPLGTSAAPTRGSSPVPSLRQPATKAEEDEELEKAMANSRQDLGYAGQESGIISAGNRLQSHFGPATRAKYDPSQWAMVPTAATQIHEAKEIIPDVEPSARKTEGLEPRFLKHTASGDYLPNLLTIAHSIPLARETLLLRDHIQSGYGQDPDWWRGHEIKLPTIVSTVGEDSGQAVKPETYKMVAEMQRLIAFLDSSDRSYASTENLVQIAEQLATNIGDIPMDMTLAAWEAAAVQVAEQDNQDDTGFDRLFHSTVGSGAGVQTPNLWSLPLSIPDRPRSGELTLADVMDHALWDMDPEDENFADNWMIQCGEVLPMRVVEDDPAQDKLRLVVPTSLYIDKYLEEHVEVTRPVRKEMSRLKRRQATLESLQQSLAKVEHPTSNENLEALDILRSTKDYFSGASRQKVLDDNEARGIDLPTDSLSLPPAEQEAHTTMAQKLDSLWTSITEKIATLEEEKHRAKEALSRLSQSNPPGLEQDKLKHHYTLRGVATKPNVTYVLRPRYKPLPGPQPDAMETSTPTLPPPPTPSEIDLTPNPDDPDAPPGWVWWRIQLDNTLSTSTIHKTESSTDEVLRAVELEHNAALLVYASDNAVAFPSEPDLPDELRRFIAADNRLFQNELRNFQHNGGARVSVADQGWGTEYIEGGRERRGSAGSTMVNFDEGEDGNGDLPAYSFDGGWREGGKGLLGAEDWEQGRGSPEAHEIRLDEGEGAEGQGQWGGKGAAGKVVAGDGLLAERVAAEEDKTEKDRLMESWLGPMVYKVPAVVGRAPSVDMVDVDDEREKEGKGVKGG</sequence>
<dbReference type="InterPro" id="IPR055335">
    <property type="entry name" value="Ucp6/RUP1"/>
</dbReference>
<dbReference type="PANTHER" id="PTHR39597">
    <property type="entry name" value="UBA DOMAIN-CONTAINING PROTEIN RUP1"/>
    <property type="match status" value="1"/>
</dbReference>
<reference evidence="2" key="1">
    <citation type="submission" date="2021-07" db="EMBL/GenBank/DDBJ databases">
        <title>Elsinoe batatas strain:CRI-CJ2 Genome sequencing and assembly.</title>
        <authorList>
            <person name="Huang L."/>
        </authorList>
    </citation>
    <scope>NUCLEOTIDE SEQUENCE</scope>
    <source>
        <strain evidence="2">CRI-CJ2</strain>
    </source>
</reference>
<organism evidence="2 3">
    <name type="scientific">Elsinoe batatas</name>
    <dbReference type="NCBI Taxonomy" id="2601811"/>
    <lineage>
        <taxon>Eukaryota</taxon>
        <taxon>Fungi</taxon>
        <taxon>Dikarya</taxon>
        <taxon>Ascomycota</taxon>
        <taxon>Pezizomycotina</taxon>
        <taxon>Dothideomycetes</taxon>
        <taxon>Dothideomycetidae</taxon>
        <taxon>Myriangiales</taxon>
        <taxon>Elsinoaceae</taxon>
        <taxon>Elsinoe</taxon>
    </lineage>
</organism>
<dbReference type="Proteomes" id="UP000809789">
    <property type="component" value="Unassembled WGS sequence"/>
</dbReference>
<dbReference type="OrthoDB" id="4489171at2759"/>
<keyword evidence="3" id="KW-1185">Reference proteome</keyword>
<comment type="caution">
    <text evidence="2">The sequence shown here is derived from an EMBL/GenBank/DDBJ whole genome shotgun (WGS) entry which is preliminary data.</text>
</comment>
<dbReference type="EMBL" id="JAESVG020000010">
    <property type="protein sequence ID" value="KAG8623428.1"/>
    <property type="molecule type" value="Genomic_DNA"/>
</dbReference>
<accession>A0A8K0PDT2</accession>
<gene>
    <name evidence="2" type="ORF">KVT40_008404</name>
</gene>
<evidence type="ECO:0008006" key="4">
    <source>
        <dbReference type="Google" id="ProtNLM"/>
    </source>
</evidence>
<evidence type="ECO:0000313" key="3">
    <source>
        <dbReference type="Proteomes" id="UP000809789"/>
    </source>
</evidence>